<comment type="caution">
    <text evidence="3">The sequence shown here is derived from an EMBL/GenBank/DDBJ whole genome shotgun (WGS) entry which is preliminary data.</text>
</comment>
<protein>
    <submittedName>
        <fullName evidence="3">Appr-1-p processing protein</fullName>
    </submittedName>
</protein>
<dbReference type="Proteomes" id="UP000092382">
    <property type="component" value="Unassembled WGS sequence"/>
</dbReference>
<dbReference type="SMART" id="SM00506">
    <property type="entry name" value="A1pp"/>
    <property type="match status" value="1"/>
</dbReference>
<name>A0A1B7W0B9_APHFL</name>
<reference evidence="3 4" key="1">
    <citation type="submission" date="2015-09" db="EMBL/GenBank/DDBJ databases">
        <title>Whole genome shotgun sequence assembly of Aphanizomenon flos-aquae UKL13.</title>
        <authorList>
            <person name="Driscoll C."/>
        </authorList>
    </citation>
    <scope>NUCLEOTIDE SEQUENCE [LARGE SCALE GENOMIC DNA]</scope>
    <source>
        <strain evidence="3">MDT13</strain>
    </source>
</reference>
<dbReference type="Gene3D" id="3.40.220.10">
    <property type="entry name" value="Leucine Aminopeptidase, subunit E, domain 1"/>
    <property type="match status" value="1"/>
</dbReference>
<proteinExistence type="predicted"/>
<comment type="catalytic activity">
    <reaction evidence="1">
        <text>an N-(ADP-alpha-D-ribosyl)-thymidine in DNA + H2O = a thymidine in DNA + ADP-D-ribose</text>
        <dbReference type="Rhea" id="RHEA:71655"/>
        <dbReference type="Rhea" id="RHEA-COMP:13556"/>
        <dbReference type="Rhea" id="RHEA-COMP:18051"/>
        <dbReference type="ChEBI" id="CHEBI:15377"/>
        <dbReference type="ChEBI" id="CHEBI:57967"/>
        <dbReference type="ChEBI" id="CHEBI:137386"/>
        <dbReference type="ChEBI" id="CHEBI:191199"/>
    </reaction>
    <physiologicalReaction direction="left-to-right" evidence="1">
        <dbReference type="Rhea" id="RHEA:71656"/>
    </physiologicalReaction>
</comment>
<dbReference type="InterPro" id="IPR043472">
    <property type="entry name" value="Macro_dom-like"/>
</dbReference>
<dbReference type="AlphaFoldDB" id="A0A1B7W0B9"/>
<dbReference type="SUPFAM" id="SSF52949">
    <property type="entry name" value="Macro domain-like"/>
    <property type="match status" value="1"/>
</dbReference>
<evidence type="ECO:0000259" key="2">
    <source>
        <dbReference type="PROSITE" id="PS51154"/>
    </source>
</evidence>
<organism evidence="3 4">
    <name type="scientific">Aphanizomenon flos-aquae LD13</name>
    <dbReference type="NCBI Taxonomy" id="1710894"/>
    <lineage>
        <taxon>Bacteria</taxon>
        <taxon>Bacillati</taxon>
        <taxon>Cyanobacteriota</taxon>
        <taxon>Cyanophyceae</taxon>
        <taxon>Nostocales</taxon>
        <taxon>Aphanizomenonaceae</taxon>
        <taxon>Aphanizomenon</taxon>
    </lineage>
</organism>
<evidence type="ECO:0000313" key="4">
    <source>
        <dbReference type="Proteomes" id="UP000092382"/>
    </source>
</evidence>
<evidence type="ECO:0000313" key="3">
    <source>
        <dbReference type="EMBL" id="OBQ26706.1"/>
    </source>
</evidence>
<dbReference type="PROSITE" id="PS51154">
    <property type="entry name" value="MACRO"/>
    <property type="match status" value="1"/>
</dbReference>
<dbReference type="PANTHER" id="PTHR12521:SF0">
    <property type="entry name" value="ADP-RIBOSE GLYCOHYDROLASE OARD1"/>
    <property type="match status" value="1"/>
</dbReference>
<dbReference type="GO" id="GO:0140291">
    <property type="term" value="P:peptidyl-glutamate ADP-deribosylation"/>
    <property type="evidence" value="ECO:0007669"/>
    <property type="project" value="TreeGrafter"/>
</dbReference>
<dbReference type="PANTHER" id="PTHR12521">
    <property type="entry name" value="PROTEIN C6ORF130"/>
    <property type="match status" value="1"/>
</dbReference>
<dbReference type="Pfam" id="PF01661">
    <property type="entry name" value="Macro"/>
    <property type="match status" value="1"/>
</dbReference>
<feature type="domain" description="Macro" evidence="2">
    <location>
        <begin position="1"/>
        <end position="163"/>
    </location>
</feature>
<dbReference type="PATRIC" id="fig|1710894.3.peg.1241"/>
<dbReference type="STRING" id="1803587.GCA_001593825_00891"/>
<evidence type="ECO:0000256" key="1">
    <source>
        <dbReference type="ARBA" id="ARBA00035885"/>
    </source>
</evidence>
<sequence length="357" mass="39892">MIEIKQGNLLTEPAQALVNTVNCVGVMGKGIALQFKQAYPENFRQYEKACRAGQVQPGQVFTVATDNLFNPLYIINFPTKRHWKGKSKLEDIKTGLVALVAQVQQLNITSIAIPPLGCGNGGLDWSEVKPLIESAFAALPDVQVIIFEPSGAPAVETMPVASKKPNMTRARALFIRLLELYGIPGYELTKLEIQKLAYFLQVAGEPLRLEYVKHKYGPYAHNLNHVLKHIEGHYIRGYGDGTAKAESAEIYVLPAGREAAQSFLANDPSAQERLERVSNLINGFETPYGMELLATVHWVGTQETNPAHDSEQAIELVYSWSDGLRPIVDERKRTILKPRHIRKAWQRLEQQNWLAAK</sequence>
<dbReference type="EMBL" id="LJOY01000008">
    <property type="protein sequence ID" value="OBQ26706.1"/>
    <property type="molecule type" value="Genomic_DNA"/>
</dbReference>
<gene>
    <name evidence="3" type="ORF">AN481_03900</name>
</gene>
<dbReference type="CDD" id="cd02901">
    <property type="entry name" value="Macro_Poa1p-like"/>
    <property type="match status" value="1"/>
</dbReference>
<dbReference type="InterPro" id="IPR050892">
    <property type="entry name" value="ADP-ribose_metab_enzymes"/>
</dbReference>
<dbReference type="InterPro" id="IPR002589">
    <property type="entry name" value="Macro_dom"/>
</dbReference>
<accession>A0A1B7W0B9</accession>